<evidence type="ECO:0000256" key="18">
    <source>
        <dbReference type="ARBA" id="ARBA00048579"/>
    </source>
</evidence>
<comment type="function">
    <text evidence="8">Secreted enzyme that regulates the endogenous N-fatty acyl amino acid (NAAs) tissue and circulating levels by functioning as a bidirectional NAA synthase/hydrolase. It condenses free fatty acids and free amino acids to generate NAAs and bidirectionally catalyzes the reverse hydrolysis reaction. Some of these NAAs stimulate oxidative metabolism via mitochondrial uncoupling, increasing energy expenditure in a UPC1-independent manner. Thereby, this secreted protein may indirectly regulate whole body energy expenditure. PM20D1 circulates in tight association with both low- and high-density (LDL and HDL,respectively) lipoprotein particles.</text>
</comment>
<evidence type="ECO:0000256" key="25">
    <source>
        <dbReference type="ARBA" id="ARBA00049100"/>
    </source>
</evidence>
<evidence type="ECO:0000256" key="23">
    <source>
        <dbReference type="ARBA" id="ARBA00048840"/>
    </source>
</evidence>
<keyword evidence="5" id="KW-0378">Hydrolase</keyword>
<dbReference type="Gene3D" id="3.30.70.360">
    <property type="match status" value="1"/>
</dbReference>
<keyword evidence="27" id="KW-0812">Transmembrane</keyword>
<keyword evidence="6" id="KW-0862">Zinc</keyword>
<name>A0A8C5M0Q0_9ANUR</name>
<keyword evidence="30" id="KW-1185">Reference proteome</keyword>
<evidence type="ECO:0000256" key="7">
    <source>
        <dbReference type="ARBA" id="ARBA00034698"/>
    </source>
</evidence>
<dbReference type="Pfam" id="PF07687">
    <property type="entry name" value="M20_dimer"/>
    <property type="match status" value="1"/>
</dbReference>
<dbReference type="SUPFAM" id="SSF55031">
    <property type="entry name" value="Bacterial exopeptidase dimerisation domain"/>
    <property type="match status" value="1"/>
</dbReference>
<evidence type="ECO:0000256" key="2">
    <source>
        <dbReference type="ARBA" id="ARBA00006247"/>
    </source>
</evidence>
<evidence type="ECO:0000259" key="28">
    <source>
        <dbReference type="Pfam" id="PF07687"/>
    </source>
</evidence>
<evidence type="ECO:0000256" key="13">
    <source>
        <dbReference type="ARBA" id="ARBA00047874"/>
    </source>
</evidence>
<dbReference type="InterPro" id="IPR011650">
    <property type="entry name" value="Peptidase_M20_dimer"/>
</dbReference>
<dbReference type="PANTHER" id="PTHR45962">
    <property type="entry name" value="N-FATTY-ACYL-AMINO ACID SYNTHASE/HYDROLASE PM20D1"/>
    <property type="match status" value="1"/>
</dbReference>
<dbReference type="PANTHER" id="PTHR45962:SF1">
    <property type="entry name" value="N-FATTY-ACYL-AMINO ACID SYNTHASE_HYDROLASE PM20D1"/>
    <property type="match status" value="1"/>
</dbReference>
<comment type="catalytic activity">
    <reaction evidence="24">
        <text>L-phenylalanine + (9Z)-octadecenoate = N-(9Z-octadecenoyl)-L-phenylalanine + H2O</text>
        <dbReference type="Rhea" id="RHEA:51300"/>
        <dbReference type="ChEBI" id="CHEBI:15377"/>
        <dbReference type="ChEBI" id="CHEBI:30823"/>
        <dbReference type="ChEBI" id="CHEBI:58095"/>
        <dbReference type="ChEBI" id="CHEBI:134020"/>
    </reaction>
    <physiologicalReaction direction="left-to-right" evidence="24">
        <dbReference type="Rhea" id="RHEA:51301"/>
    </physiologicalReaction>
    <physiologicalReaction direction="right-to-left" evidence="24">
        <dbReference type="Rhea" id="RHEA:51302"/>
    </physiologicalReaction>
</comment>
<dbReference type="Proteomes" id="UP000694569">
    <property type="component" value="Unplaced"/>
</dbReference>
<keyword evidence="3" id="KW-0645">Protease</keyword>
<dbReference type="Gene3D" id="3.40.630.10">
    <property type="entry name" value="Zn peptidases"/>
    <property type="match status" value="2"/>
</dbReference>
<dbReference type="AlphaFoldDB" id="A0A8C5M0Q0"/>
<evidence type="ECO:0000256" key="1">
    <source>
        <dbReference type="ARBA" id="ARBA00004872"/>
    </source>
</evidence>
<comment type="catalytic activity">
    <reaction evidence="20">
        <text>N-(9Z-octadecenoyl)-L-glutamine + H2O = L-glutamine + (9Z)-octadecenoate</text>
        <dbReference type="Rhea" id="RHEA:51356"/>
        <dbReference type="ChEBI" id="CHEBI:15377"/>
        <dbReference type="ChEBI" id="CHEBI:30823"/>
        <dbReference type="ChEBI" id="CHEBI:58359"/>
        <dbReference type="ChEBI" id="CHEBI:134033"/>
    </reaction>
    <physiologicalReaction direction="left-to-right" evidence="20">
        <dbReference type="Rhea" id="RHEA:51357"/>
    </physiologicalReaction>
</comment>
<feature type="domain" description="Peptidase M20 dimerisation" evidence="28">
    <location>
        <begin position="273"/>
        <end position="414"/>
    </location>
</feature>
<dbReference type="InterPro" id="IPR036264">
    <property type="entry name" value="Bact_exopeptidase_dim_dom"/>
</dbReference>
<protein>
    <recommendedName>
        <fullName evidence="28">Peptidase M20 dimerisation domain-containing protein</fullName>
    </recommendedName>
</protein>
<comment type="catalytic activity">
    <reaction evidence="11">
        <text>N-octadecanoyl-L-phenylalanine + H2O = octadecanoate + L-phenylalanine</text>
        <dbReference type="Rhea" id="RHEA:64128"/>
        <dbReference type="ChEBI" id="CHEBI:15377"/>
        <dbReference type="ChEBI" id="CHEBI:25629"/>
        <dbReference type="ChEBI" id="CHEBI:58095"/>
        <dbReference type="ChEBI" id="CHEBI:149700"/>
    </reaction>
    <physiologicalReaction direction="left-to-right" evidence="11">
        <dbReference type="Rhea" id="RHEA:64129"/>
    </physiologicalReaction>
</comment>
<evidence type="ECO:0000256" key="11">
    <source>
        <dbReference type="ARBA" id="ARBA00047723"/>
    </source>
</evidence>
<evidence type="ECO:0000256" key="20">
    <source>
        <dbReference type="ARBA" id="ARBA00048729"/>
    </source>
</evidence>
<evidence type="ECO:0000256" key="3">
    <source>
        <dbReference type="ARBA" id="ARBA00022670"/>
    </source>
</evidence>
<reference evidence="29" key="1">
    <citation type="submission" date="2025-05" db="UniProtKB">
        <authorList>
            <consortium name="Ensembl"/>
        </authorList>
    </citation>
    <scope>IDENTIFICATION</scope>
</reference>
<evidence type="ECO:0000256" key="26">
    <source>
        <dbReference type="ARBA" id="ARBA00049457"/>
    </source>
</evidence>
<evidence type="ECO:0000256" key="16">
    <source>
        <dbReference type="ARBA" id="ARBA00048380"/>
    </source>
</evidence>
<sequence length="526" mass="58022">MAISMGKGSVGVLTGVFIASLAVVVAVLLLRTYNLPELKVAWKGKGAPRIELEEDEREQLYEALKGALRIPTVSFSPSEQNTTALEEFKEYIKSAFPRVFNSSLVEYELVGGYSHLFNVQGSDNSLLPYMLLAHLDVVPATPEGWDLPPFSGEEKDGYIYGRGSLDDKSRVIDVAAQSGRTLFGVLIGLHFTLPKGILQALEFLFKKGYKPRRSFYIGLGHDEEISGRHGAKEIVKTLETRNVKLEYLLDEGFGVLDGVIYGTKRPIALIGVTEKGAITLNLTVNSPPGHSSMPPRESSIGILSAALSRLEQDQMPNRFGKGPEGAMFEQLADEFYFPLNIVMANLWLFGPLVSRILQRTPSGNALVRTTTALTIFNAGIKSNVIPQTARATVNFRIHPAETVNEVLKAMNTTIMDDRVIPSSDVPFFDPPSISPHDEETFGYQTVKRSITDVFLVEPVAPGVSIGNTASIYKFRALVIKDEDLSRFHGINERISKEGIETVVQFYFQLIQNSDTDIVPVQSHLEL</sequence>
<comment type="catalytic activity">
    <reaction evidence="22">
        <text>N-(9Z-octadecenoyl)-L-leucine + H2O = L-leucine + (9Z)-octadecenoate</text>
        <dbReference type="Rhea" id="RHEA:51360"/>
        <dbReference type="ChEBI" id="CHEBI:15377"/>
        <dbReference type="ChEBI" id="CHEBI:30823"/>
        <dbReference type="ChEBI" id="CHEBI:57427"/>
        <dbReference type="ChEBI" id="CHEBI:134035"/>
    </reaction>
    <physiologicalReaction direction="left-to-right" evidence="22">
        <dbReference type="Rhea" id="RHEA:51361"/>
    </physiologicalReaction>
    <physiologicalReaction direction="right-to-left" evidence="22">
        <dbReference type="Rhea" id="RHEA:51362"/>
    </physiologicalReaction>
</comment>
<evidence type="ECO:0000256" key="17">
    <source>
        <dbReference type="ARBA" id="ARBA00048402"/>
    </source>
</evidence>
<comment type="catalytic activity">
    <reaction evidence="13">
        <text>(5Z,8Z,11Z,14Z)-eicosatetraenoate + L-phenylalanine = N-(5Z,8Z,11Z,14Z-eicosatetraenoyl)-L-phenylalanine + H2O</text>
        <dbReference type="Rhea" id="RHEA:51312"/>
        <dbReference type="ChEBI" id="CHEBI:15377"/>
        <dbReference type="ChEBI" id="CHEBI:32395"/>
        <dbReference type="ChEBI" id="CHEBI:58095"/>
        <dbReference type="ChEBI" id="CHEBI:134022"/>
    </reaction>
    <physiologicalReaction direction="left-to-right" evidence="13">
        <dbReference type="Rhea" id="RHEA:51313"/>
    </physiologicalReaction>
    <physiologicalReaction direction="right-to-left" evidence="13">
        <dbReference type="Rhea" id="RHEA:51314"/>
    </physiologicalReaction>
</comment>
<evidence type="ECO:0000256" key="9">
    <source>
        <dbReference type="ARBA" id="ARBA00047450"/>
    </source>
</evidence>
<dbReference type="GeneTree" id="ENSGT00940000156659"/>
<evidence type="ECO:0000256" key="14">
    <source>
        <dbReference type="ARBA" id="ARBA00047879"/>
    </source>
</evidence>
<comment type="catalytic activity">
    <reaction evidence="18">
        <text>an N-acyl-L-amino acid + H2O = an L-alpha-amino acid + a carboxylate</text>
        <dbReference type="Rhea" id="RHEA:15565"/>
        <dbReference type="ChEBI" id="CHEBI:15377"/>
        <dbReference type="ChEBI" id="CHEBI:29067"/>
        <dbReference type="ChEBI" id="CHEBI:59869"/>
        <dbReference type="ChEBI" id="CHEBI:59874"/>
        <dbReference type="EC" id="3.5.1.14"/>
    </reaction>
    <physiologicalReaction direction="left-to-right" evidence="18">
        <dbReference type="Rhea" id="RHEA:15566"/>
    </physiologicalReaction>
    <physiologicalReaction direction="right-to-left" evidence="18">
        <dbReference type="Rhea" id="RHEA:15567"/>
    </physiologicalReaction>
</comment>
<comment type="catalytic activity">
    <reaction evidence="10">
        <text>N-(4Z,7Z,10Z,13Z,16Z,19Z-docosahexaenoyl)-L-phenylalanine + H2O = (4Z,7Z,10Z,13Z,16Z,19Z)-docosahexaenoate + L-phenylalanine</text>
        <dbReference type="Rhea" id="RHEA:64132"/>
        <dbReference type="ChEBI" id="CHEBI:15377"/>
        <dbReference type="ChEBI" id="CHEBI:58095"/>
        <dbReference type="ChEBI" id="CHEBI:77016"/>
        <dbReference type="ChEBI" id="CHEBI:149701"/>
    </reaction>
    <physiologicalReaction direction="left-to-right" evidence="10">
        <dbReference type="Rhea" id="RHEA:64133"/>
    </physiologicalReaction>
</comment>
<evidence type="ECO:0000256" key="21">
    <source>
        <dbReference type="ARBA" id="ARBA00048822"/>
    </source>
</evidence>
<evidence type="ECO:0000256" key="27">
    <source>
        <dbReference type="SAM" id="Phobius"/>
    </source>
</evidence>
<dbReference type="OrthoDB" id="3064516at2759"/>
<organism evidence="29 30">
    <name type="scientific">Leptobrachium leishanense</name>
    <name type="common">Leishan spiny toad</name>
    <dbReference type="NCBI Taxonomy" id="445787"/>
    <lineage>
        <taxon>Eukaryota</taxon>
        <taxon>Metazoa</taxon>
        <taxon>Chordata</taxon>
        <taxon>Craniata</taxon>
        <taxon>Vertebrata</taxon>
        <taxon>Euteleostomi</taxon>
        <taxon>Amphibia</taxon>
        <taxon>Batrachia</taxon>
        <taxon>Anura</taxon>
        <taxon>Pelobatoidea</taxon>
        <taxon>Megophryidae</taxon>
        <taxon>Leptobrachium</taxon>
    </lineage>
</organism>
<dbReference type="Ensembl" id="ENSLLET00000005496.1">
    <property type="protein sequence ID" value="ENSLLEP00000005267.1"/>
    <property type="gene ID" value="ENSLLEG00000003344.1"/>
</dbReference>
<evidence type="ECO:0000256" key="15">
    <source>
        <dbReference type="ARBA" id="ARBA00048145"/>
    </source>
</evidence>
<keyword evidence="27" id="KW-0472">Membrane</keyword>
<evidence type="ECO:0000256" key="4">
    <source>
        <dbReference type="ARBA" id="ARBA00022723"/>
    </source>
</evidence>
<dbReference type="SUPFAM" id="SSF53187">
    <property type="entry name" value="Zn-dependent exopeptidases"/>
    <property type="match status" value="1"/>
</dbReference>
<keyword evidence="27" id="KW-1133">Transmembrane helix</keyword>
<comment type="catalytic activity">
    <reaction evidence="26">
        <text>N-(9Z-octadecenoyl)-L-lysine + H2O = L-lysine + (9Z)-octadecenoate</text>
        <dbReference type="Rhea" id="RHEA:64192"/>
        <dbReference type="ChEBI" id="CHEBI:15377"/>
        <dbReference type="ChEBI" id="CHEBI:30823"/>
        <dbReference type="ChEBI" id="CHEBI:32551"/>
        <dbReference type="ChEBI" id="CHEBI:149731"/>
    </reaction>
    <physiologicalReaction direction="left-to-right" evidence="26">
        <dbReference type="Rhea" id="RHEA:64193"/>
    </physiologicalReaction>
</comment>
<dbReference type="GO" id="GO:0043605">
    <property type="term" value="P:amide catabolic process"/>
    <property type="evidence" value="ECO:0007669"/>
    <property type="project" value="TreeGrafter"/>
</dbReference>
<comment type="pathway">
    <text evidence="1">Lipid metabolism; fatty acid metabolism.</text>
</comment>
<comment type="catalytic activity">
    <reaction evidence="15">
        <text>N-(9Z-octadecenoyl)-L-methionine + H2O = (9Z)-octadecenoate + L-methionine</text>
        <dbReference type="Rhea" id="RHEA:64144"/>
        <dbReference type="ChEBI" id="CHEBI:15377"/>
        <dbReference type="ChEBI" id="CHEBI:30823"/>
        <dbReference type="ChEBI" id="CHEBI:57844"/>
        <dbReference type="ChEBI" id="CHEBI:149732"/>
    </reaction>
    <physiologicalReaction direction="left-to-right" evidence="15">
        <dbReference type="Rhea" id="RHEA:64145"/>
    </physiologicalReaction>
</comment>
<evidence type="ECO:0000256" key="6">
    <source>
        <dbReference type="ARBA" id="ARBA00022833"/>
    </source>
</evidence>
<comment type="catalytic activity">
    <reaction evidence="23">
        <text>an N-acyl-aromatic L-alpha-amino acid + H2O = an aromatic L-alpha-amino acid + a carboxylate</text>
        <dbReference type="Rhea" id="RHEA:54184"/>
        <dbReference type="ChEBI" id="CHEBI:15377"/>
        <dbReference type="ChEBI" id="CHEBI:29067"/>
        <dbReference type="ChEBI" id="CHEBI:84824"/>
        <dbReference type="ChEBI" id="CHEBI:138093"/>
        <dbReference type="EC" id="3.5.1.114"/>
    </reaction>
    <physiologicalReaction direction="left-to-right" evidence="23">
        <dbReference type="Rhea" id="RHEA:54185"/>
    </physiologicalReaction>
    <physiologicalReaction direction="right-to-left" evidence="23">
        <dbReference type="Rhea" id="RHEA:54186"/>
    </physiologicalReaction>
</comment>
<comment type="catalytic activity">
    <reaction evidence="14">
        <text>N-hexadecanoyl-L-phenylalanine + H2O = hexadecanoate + L-phenylalanine</text>
        <dbReference type="Rhea" id="RHEA:64124"/>
        <dbReference type="ChEBI" id="CHEBI:7896"/>
        <dbReference type="ChEBI" id="CHEBI:15377"/>
        <dbReference type="ChEBI" id="CHEBI:58095"/>
        <dbReference type="ChEBI" id="CHEBI:149699"/>
    </reaction>
    <physiologicalReaction direction="left-to-right" evidence="14">
        <dbReference type="Rhea" id="RHEA:64125"/>
    </physiologicalReaction>
</comment>
<feature type="transmembrane region" description="Helical" evidence="27">
    <location>
        <begin position="12"/>
        <end position="30"/>
    </location>
</feature>
<dbReference type="GO" id="GO:0006520">
    <property type="term" value="P:amino acid metabolic process"/>
    <property type="evidence" value="ECO:0007669"/>
    <property type="project" value="TreeGrafter"/>
</dbReference>
<dbReference type="GO" id="GO:0043604">
    <property type="term" value="P:amide biosynthetic process"/>
    <property type="evidence" value="ECO:0007669"/>
    <property type="project" value="TreeGrafter"/>
</dbReference>
<evidence type="ECO:0000256" key="24">
    <source>
        <dbReference type="ARBA" id="ARBA00048879"/>
    </source>
</evidence>
<keyword evidence="4" id="KW-0479">Metal-binding</keyword>
<proteinExistence type="inferred from homology"/>
<evidence type="ECO:0000256" key="22">
    <source>
        <dbReference type="ARBA" id="ARBA00048827"/>
    </source>
</evidence>
<dbReference type="GO" id="GO:0046872">
    <property type="term" value="F:metal ion binding"/>
    <property type="evidence" value="ECO:0007669"/>
    <property type="project" value="UniProtKB-KW"/>
</dbReference>
<dbReference type="InterPro" id="IPR047177">
    <property type="entry name" value="Pept_M20A"/>
</dbReference>
<comment type="catalytic activity">
    <reaction evidence="21">
        <text>N-(9Z-octadecenoyl)-L-tryptophan + H2O = L-tryptophan + (9Z)-octadecenoate</text>
        <dbReference type="Rhea" id="RHEA:64176"/>
        <dbReference type="ChEBI" id="CHEBI:15377"/>
        <dbReference type="ChEBI" id="CHEBI:30823"/>
        <dbReference type="ChEBI" id="CHEBI:57912"/>
        <dbReference type="ChEBI" id="CHEBI:149733"/>
    </reaction>
    <physiologicalReaction direction="left-to-right" evidence="21">
        <dbReference type="Rhea" id="RHEA:64177"/>
    </physiologicalReaction>
</comment>
<comment type="catalytic activity">
    <reaction evidence="16">
        <text>N-(9Z-octadecenoyl)-L-asparagine + H2O = L-asparagine + (9Z)-octadecenoate</text>
        <dbReference type="Rhea" id="RHEA:64136"/>
        <dbReference type="ChEBI" id="CHEBI:15377"/>
        <dbReference type="ChEBI" id="CHEBI:30823"/>
        <dbReference type="ChEBI" id="CHEBI:58048"/>
        <dbReference type="ChEBI" id="CHEBI:149730"/>
    </reaction>
    <physiologicalReaction direction="left-to-right" evidence="16">
        <dbReference type="Rhea" id="RHEA:64137"/>
    </physiologicalReaction>
</comment>
<dbReference type="InterPro" id="IPR002933">
    <property type="entry name" value="Peptidase_M20"/>
</dbReference>
<evidence type="ECO:0000256" key="8">
    <source>
        <dbReference type="ARBA" id="ARBA00046147"/>
    </source>
</evidence>
<comment type="catalytic activity">
    <reaction evidence="9">
        <text>(9Z)-octadecenoate + glycine = N-(9Z-octadecenoyl)glycine + H2O</text>
        <dbReference type="Rhea" id="RHEA:51316"/>
        <dbReference type="ChEBI" id="CHEBI:15377"/>
        <dbReference type="ChEBI" id="CHEBI:30823"/>
        <dbReference type="ChEBI" id="CHEBI:57305"/>
        <dbReference type="ChEBI" id="CHEBI:133992"/>
    </reaction>
    <physiologicalReaction direction="right-to-left" evidence="9">
        <dbReference type="Rhea" id="RHEA:51318"/>
    </physiologicalReaction>
</comment>
<evidence type="ECO:0000256" key="19">
    <source>
        <dbReference type="ARBA" id="ARBA00048597"/>
    </source>
</evidence>
<comment type="catalytic activity">
    <reaction evidence="19">
        <text>N-(9Z-octadecenoyl)-L-serine + H2O = L-serine + (9Z)-octadecenoate</text>
        <dbReference type="Rhea" id="RHEA:51352"/>
        <dbReference type="ChEBI" id="CHEBI:15377"/>
        <dbReference type="ChEBI" id="CHEBI:30823"/>
        <dbReference type="ChEBI" id="CHEBI:33384"/>
        <dbReference type="ChEBI" id="CHEBI:134031"/>
    </reaction>
    <physiologicalReaction direction="left-to-right" evidence="19">
        <dbReference type="Rhea" id="RHEA:51353"/>
    </physiologicalReaction>
</comment>
<evidence type="ECO:0000256" key="10">
    <source>
        <dbReference type="ARBA" id="ARBA00047567"/>
    </source>
</evidence>
<evidence type="ECO:0000313" key="30">
    <source>
        <dbReference type="Proteomes" id="UP000694569"/>
    </source>
</evidence>
<dbReference type="Pfam" id="PF01546">
    <property type="entry name" value="Peptidase_M20"/>
    <property type="match status" value="2"/>
</dbReference>
<evidence type="ECO:0000313" key="29">
    <source>
        <dbReference type="Ensembl" id="ENSLLEP00000005267.1"/>
    </source>
</evidence>
<comment type="catalytic activity">
    <reaction evidence="25">
        <text>N-(5Z,8Z,11Z,14Z-eicosatetraenoyl)-L-serine + H2O = (5Z,8Z,11Z,14Z)-eicosatetraenoate + L-serine</text>
        <dbReference type="Rhea" id="RHEA:64116"/>
        <dbReference type="ChEBI" id="CHEBI:15377"/>
        <dbReference type="ChEBI" id="CHEBI:32395"/>
        <dbReference type="ChEBI" id="CHEBI:33384"/>
        <dbReference type="ChEBI" id="CHEBI:149697"/>
    </reaction>
    <physiologicalReaction direction="left-to-right" evidence="25">
        <dbReference type="Rhea" id="RHEA:64117"/>
    </physiologicalReaction>
    <physiologicalReaction direction="right-to-left" evidence="25">
        <dbReference type="Rhea" id="RHEA:64118"/>
    </physiologicalReaction>
</comment>
<comment type="catalytic activity">
    <reaction evidence="17">
        <text>N-(5Z,8Z,11Z,14Z)-eicosatetraenoyl-glycine + H2O = (5Z,8Z,11Z,14Z)-eicosatetraenoate + glycine</text>
        <dbReference type="Rhea" id="RHEA:64108"/>
        <dbReference type="ChEBI" id="CHEBI:15377"/>
        <dbReference type="ChEBI" id="CHEBI:32395"/>
        <dbReference type="ChEBI" id="CHEBI:57305"/>
        <dbReference type="ChEBI" id="CHEBI:59002"/>
    </reaction>
    <physiologicalReaction direction="left-to-right" evidence="17">
        <dbReference type="Rhea" id="RHEA:64109"/>
    </physiologicalReaction>
    <physiologicalReaction direction="right-to-left" evidence="17">
        <dbReference type="Rhea" id="RHEA:64110"/>
    </physiologicalReaction>
</comment>
<dbReference type="GO" id="GO:0004046">
    <property type="term" value="F:aminoacylase activity"/>
    <property type="evidence" value="ECO:0007669"/>
    <property type="project" value="UniProtKB-EC"/>
</dbReference>
<accession>A0A8C5M0Q0</accession>
<dbReference type="GO" id="GO:0008233">
    <property type="term" value="F:peptidase activity"/>
    <property type="evidence" value="ECO:0007669"/>
    <property type="project" value="UniProtKB-KW"/>
</dbReference>
<comment type="catalytic activity">
    <reaction evidence="12">
        <text>N-(9Z-octadecenoyl)-L-tyrosine + H2O = L-tyrosine + (9Z)-octadecenoate</text>
        <dbReference type="Rhea" id="RHEA:64184"/>
        <dbReference type="ChEBI" id="CHEBI:15377"/>
        <dbReference type="ChEBI" id="CHEBI:30823"/>
        <dbReference type="ChEBI" id="CHEBI:58315"/>
        <dbReference type="ChEBI" id="CHEBI:149734"/>
    </reaction>
    <physiologicalReaction direction="left-to-right" evidence="12">
        <dbReference type="Rhea" id="RHEA:64185"/>
    </physiologicalReaction>
</comment>
<evidence type="ECO:0000256" key="5">
    <source>
        <dbReference type="ARBA" id="ARBA00022801"/>
    </source>
</evidence>
<comment type="pathway">
    <text evidence="7">Amino-acid metabolism.</text>
</comment>
<dbReference type="GO" id="GO:0006508">
    <property type="term" value="P:proteolysis"/>
    <property type="evidence" value="ECO:0007669"/>
    <property type="project" value="UniProtKB-KW"/>
</dbReference>
<evidence type="ECO:0000256" key="12">
    <source>
        <dbReference type="ARBA" id="ARBA00047866"/>
    </source>
</evidence>
<dbReference type="Ensembl" id="ENSLLET00000005480.1">
    <property type="protein sequence ID" value="ENSLLEP00000005253.1"/>
    <property type="gene ID" value="ENSLLEG00000003344.1"/>
</dbReference>
<comment type="similarity">
    <text evidence="2">Belongs to the peptidase M20A family.</text>
</comment>